<accession>A0A1H6JIS1</accession>
<dbReference type="CDD" id="cd00209">
    <property type="entry name" value="DHFR"/>
    <property type="match status" value="1"/>
</dbReference>
<dbReference type="EC" id="1.5.1.3" evidence="3"/>
<sequence length="172" mass="19234">MDAIVSVTKDWAIGKDGQLLVRNKEDMHRFVELTRGCTCIMGRKTYESFPGGPLKGRRNVIITRNASYVLPNSDDLPEGTTAETVCSPTAAIELTKDDEKVWLIGGDSIYRALLNQCQEVYVTMNDTVTEAPDAFFQNLDESDDWTLAERQGAGTTKAGIPFEFLRYEMVVR</sequence>
<gene>
    <name evidence="8" type="ORF">SAMN05216447_10698</name>
</gene>
<evidence type="ECO:0000256" key="4">
    <source>
        <dbReference type="ARBA" id="ARBA00022563"/>
    </source>
</evidence>
<dbReference type="PROSITE" id="PS51330">
    <property type="entry name" value="DHFR_2"/>
    <property type="match status" value="1"/>
</dbReference>
<organism evidence="8 9">
    <name type="scientific">Parafannyhessea umbonata</name>
    <dbReference type="NCBI Taxonomy" id="604330"/>
    <lineage>
        <taxon>Bacteria</taxon>
        <taxon>Bacillati</taxon>
        <taxon>Actinomycetota</taxon>
        <taxon>Coriobacteriia</taxon>
        <taxon>Coriobacteriales</taxon>
        <taxon>Atopobiaceae</taxon>
        <taxon>Parafannyhessea</taxon>
    </lineage>
</organism>
<dbReference type="PANTHER" id="PTHR48069">
    <property type="entry name" value="DIHYDROFOLATE REDUCTASE"/>
    <property type="match status" value="1"/>
</dbReference>
<evidence type="ECO:0000256" key="1">
    <source>
        <dbReference type="ARBA" id="ARBA00004903"/>
    </source>
</evidence>
<evidence type="ECO:0000313" key="8">
    <source>
        <dbReference type="EMBL" id="SEH59067.1"/>
    </source>
</evidence>
<comment type="caution">
    <text evidence="8">The sequence shown here is derived from an EMBL/GenBank/DDBJ whole genome shotgun (WGS) entry which is preliminary data.</text>
</comment>
<keyword evidence="5" id="KW-0521">NADP</keyword>
<feature type="domain" description="DHFR" evidence="7">
    <location>
        <begin position="1"/>
        <end position="169"/>
    </location>
</feature>
<proteinExistence type="inferred from homology"/>
<dbReference type="EMBL" id="FNWT01000006">
    <property type="protein sequence ID" value="SEH59067.1"/>
    <property type="molecule type" value="Genomic_DNA"/>
</dbReference>
<dbReference type="PRINTS" id="PR00070">
    <property type="entry name" value="DHFR"/>
</dbReference>
<keyword evidence="6" id="KW-0560">Oxidoreductase</keyword>
<evidence type="ECO:0000256" key="5">
    <source>
        <dbReference type="ARBA" id="ARBA00022857"/>
    </source>
</evidence>
<dbReference type="InterPro" id="IPR024072">
    <property type="entry name" value="DHFR-like_dom_sf"/>
</dbReference>
<dbReference type="Pfam" id="PF00186">
    <property type="entry name" value="DHFR_1"/>
    <property type="match status" value="1"/>
</dbReference>
<evidence type="ECO:0000256" key="2">
    <source>
        <dbReference type="ARBA" id="ARBA00009539"/>
    </source>
</evidence>
<dbReference type="InterPro" id="IPR001796">
    <property type="entry name" value="DHFR_dom"/>
</dbReference>
<evidence type="ECO:0000256" key="3">
    <source>
        <dbReference type="ARBA" id="ARBA00012856"/>
    </source>
</evidence>
<comment type="similarity">
    <text evidence="2">Belongs to the dihydrofolate reductase family.</text>
</comment>
<dbReference type="RefSeq" id="WP_078686840.1">
    <property type="nucleotide sequence ID" value="NZ_FNWT01000006.1"/>
</dbReference>
<evidence type="ECO:0000259" key="7">
    <source>
        <dbReference type="PROSITE" id="PS51330"/>
    </source>
</evidence>
<dbReference type="Gene3D" id="3.40.430.10">
    <property type="entry name" value="Dihydrofolate Reductase, subunit A"/>
    <property type="match status" value="1"/>
</dbReference>
<comment type="pathway">
    <text evidence="1">Cofactor biosynthesis; tetrahydrofolate biosynthesis; 5,6,7,8-tetrahydrofolate from 7,8-dihydrofolate: step 1/1.</text>
</comment>
<name>A0A1H6JIS1_9ACTN</name>
<keyword evidence="4" id="KW-0554">One-carbon metabolism</keyword>
<dbReference type="InterPro" id="IPR012259">
    <property type="entry name" value="DHFR"/>
</dbReference>
<dbReference type="PANTHER" id="PTHR48069:SF3">
    <property type="entry name" value="DIHYDROFOLATE REDUCTASE"/>
    <property type="match status" value="1"/>
</dbReference>
<evidence type="ECO:0000313" key="9">
    <source>
        <dbReference type="Proteomes" id="UP000199135"/>
    </source>
</evidence>
<dbReference type="Proteomes" id="UP000199135">
    <property type="component" value="Unassembled WGS sequence"/>
</dbReference>
<protein>
    <recommendedName>
        <fullName evidence="3">dihydrofolate reductase</fullName>
        <ecNumber evidence="3">1.5.1.3</ecNumber>
    </recommendedName>
</protein>
<reference evidence="8 9" key="1">
    <citation type="submission" date="2016-10" db="EMBL/GenBank/DDBJ databases">
        <authorList>
            <person name="Varghese N."/>
            <person name="Submissions S."/>
        </authorList>
    </citation>
    <scope>NUCLEOTIDE SEQUENCE [LARGE SCALE GENOMIC DNA]</scope>
    <source>
        <strain evidence="8 9">WCP15</strain>
    </source>
</reference>
<evidence type="ECO:0000256" key="6">
    <source>
        <dbReference type="ARBA" id="ARBA00023002"/>
    </source>
</evidence>
<keyword evidence="9" id="KW-1185">Reference proteome</keyword>
<dbReference type="SUPFAM" id="SSF53597">
    <property type="entry name" value="Dihydrofolate reductase-like"/>
    <property type="match status" value="1"/>
</dbReference>